<sequence length="270" mass="29921">MPTSVPPMILGSPRRWRCNSEDPDQYSPSIPSPSSVSVTSLPEVKLREEEDLGRYSPRAAVASRLGQLAIRGDNFSTPQLPNGGTSQLSFASAQSGCLISSHTDTYAMSESNPLTESNDSVESGSSESIFTDQSQSFHGTPTSSPKKRMTPSPRKKRNPVKTQRPPRRRSPPPEGSATDTSLTWHDSEITGHDPTDPNDDGYGINGIGFKPTATMAWARSQRRQKQLAEWKSREAREAREKRRERRDGIDLEKLRTIQKGAIQKKVKFDV</sequence>
<feature type="region of interest" description="Disordered" evidence="1">
    <location>
        <begin position="108"/>
        <end position="247"/>
    </location>
</feature>
<dbReference type="Proteomes" id="UP000325780">
    <property type="component" value="Unassembled WGS sequence"/>
</dbReference>
<name>A0A5N6U5W6_ASPAV</name>
<gene>
    <name evidence="2" type="ORF">BDV25DRAFT_136309</name>
</gene>
<feature type="compositionally biased region" description="Basic residues" evidence="1">
    <location>
        <begin position="145"/>
        <end position="170"/>
    </location>
</feature>
<evidence type="ECO:0000313" key="3">
    <source>
        <dbReference type="Proteomes" id="UP000325780"/>
    </source>
</evidence>
<dbReference type="EMBL" id="ML742033">
    <property type="protein sequence ID" value="KAE8153940.1"/>
    <property type="molecule type" value="Genomic_DNA"/>
</dbReference>
<reference evidence="2 3" key="1">
    <citation type="submission" date="2019-04" db="EMBL/GenBank/DDBJ databases">
        <title>Friends and foes A comparative genomics study of 23 Aspergillus species from section Flavi.</title>
        <authorList>
            <consortium name="DOE Joint Genome Institute"/>
            <person name="Kjaerbolling I."/>
            <person name="Vesth T."/>
            <person name="Frisvad J.C."/>
            <person name="Nybo J.L."/>
            <person name="Theobald S."/>
            <person name="Kildgaard S."/>
            <person name="Isbrandt T."/>
            <person name="Kuo A."/>
            <person name="Sato A."/>
            <person name="Lyhne E.K."/>
            <person name="Kogle M.E."/>
            <person name="Wiebenga A."/>
            <person name="Kun R.S."/>
            <person name="Lubbers R.J."/>
            <person name="Makela M.R."/>
            <person name="Barry K."/>
            <person name="Chovatia M."/>
            <person name="Clum A."/>
            <person name="Daum C."/>
            <person name="Haridas S."/>
            <person name="He G."/>
            <person name="LaButti K."/>
            <person name="Lipzen A."/>
            <person name="Mondo S."/>
            <person name="Riley R."/>
            <person name="Salamov A."/>
            <person name="Simmons B.A."/>
            <person name="Magnuson J.K."/>
            <person name="Henrissat B."/>
            <person name="Mortensen U.H."/>
            <person name="Larsen T.O."/>
            <person name="Devries R.P."/>
            <person name="Grigoriev I.V."/>
            <person name="Machida M."/>
            <person name="Baker S.E."/>
            <person name="Andersen M.R."/>
        </authorList>
    </citation>
    <scope>NUCLEOTIDE SEQUENCE [LARGE SCALE GENOMIC DNA]</scope>
    <source>
        <strain evidence="2 3">IBT 18842</strain>
    </source>
</reference>
<feature type="compositionally biased region" description="Low complexity" evidence="1">
    <location>
        <begin position="116"/>
        <end position="128"/>
    </location>
</feature>
<protein>
    <submittedName>
        <fullName evidence="2">Uncharacterized protein</fullName>
    </submittedName>
</protein>
<feature type="compositionally biased region" description="Basic and acidic residues" evidence="1">
    <location>
        <begin position="226"/>
        <end position="247"/>
    </location>
</feature>
<feature type="compositionally biased region" description="Basic and acidic residues" evidence="1">
    <location>
        <begin position="185"/>
        <end position="195"/>
    </location>
</feature>
<evidence type="ECO:0000256" key="1">
    <source>
        <dbReference type="SAM" id="MobiDB-lite"/>
    </source>
</evidence>
<dbReference type="AlphaFoldDB" id="A0A5N6U5W6"/>
<feature type="compositionally biased region" description="Low complexity" evidence="1">
    <location>
        <begin position="27"/>
        <end position="43"/>
    </location>
</feature>
<feature type="compositionally biased region" description="Polar residues" evidence="1">
    <location>
        <begin position="129"/>
        <end position="144"/>
    </location>
</feature>
<accession>A0A5N6U5W6</accession>
<evidence type="ECO:0000313" key="2">
    <source>
        <dbReference type="EMBL" id="KAE8153940.1"/>
    </source>
</evidence>
<feature type="region of interest" description="Disordered" evidence="1">
    <location>
        <begin position="1"/>
        <end position="43"/>
    </location>
</feature>
<keyword evidence="3" id="KW-1185">Reference proteome</keyword>
<dbReference type="OrthoDB" id="5391950at2759"/>
<proteinExistence type="predicted"/>
<organism evidence="2 3">
    <name type="scientific">Aspergillus avenaceus</name>
    <dbReference type="NCBI Taxonomy" id="36643"/>
    <lineage>
        <taxon>Eukaryota</taxon>
        <taxon>Fungi</taxon>
        <taxon>Dikarya</taxon>
        <taxon>Ascomycota</taxon>
        <taxon>Pezizomycotina</taxon>
        <taxon>Eurotiomycetes</taxon>
        <taxon>Eurotiomycetidae</taxon>
        <taxon>Eurotiales</taxon>
        <taxon>Aspergillaceae</taxon>
        <taxon>Aspergillus</taxon>
        <taxon>Aspergillus subgen. Circumdati</taxon>
    </lineage>
</organism>